<dbReference type="Proteomes" id="UP000050761">
    <property type="component" value="Unassembled WGS sequence"/>
</dbReference>
<name>A0A183GQU5_HELPZ</name>
<dbReference type="EMBL" id="UZAH01037282">
    <property type="protein sequence ID" value="VDP48877.1"/>
    <property type="molecule type" value="Genomic_DNA"/>
</dbReference>
<accession>A0A3P8DBM9</accession>
<sequence>MLASENKGELEGEVQAWCDRLERFGLKLNVKKTEYLTTDVTESSSIKVNGIELPRTAVFKYRESAVASDGKLMVEANSLIPEQLKSKIYRAVVRPVAMYCAECCSATKEVETRLSVMETKMLR</sequence>
<protein>
    <submittedName>
        <fullName evidence="3">Reverse transcriptase domain-containing protein</fullName>
    </submittedName>
</protein>
<dbReference type="WBParaSite" id="HPBE_0002506501-mRNA-1">
    <property type="protein sequence ID" value="HPBE_0002506501-mRNA-1"/>
    <property type="gene ID" value="HPBE_0002506501"/>
</dbReference>
<accession>A0A183GQU5</accession>
<dbReference type="AlphaFoldDB" id="A0A183GQU5"/>
<gene>
    <name evidence="1" type="ORF">HPBE_LOCUS25064</name>
</gene>
<dbReference type="OrthoDB" id="5849210at2759"/>
<evidence type="ECO:0000313" key="3">
    <source>
        <dbReference type="WBParaSite" id="HPBE_0002506501-mRNA-1"/>
    </source>
</evidence>
<organism evidence="2 3">
    <name type="scientific">Heligmosomoides polygyrus</name>
    <name type="common">Parasitic roundworm</name>
    <dbReference type="NCBI Taxonomy" id="6339"/>
    <lineage>
        <taxon>Eukaryota</taxon>
        <taxon>Metazoa</taxon>
        <taxon>Ecdysozoa</taxon>
        <taxon>Nematoda</taxon>
        <taxon>Chromadorea</taxon>
        <taxon>Rhabditida</taxon>
        <taxon>Rhabditina</taxon>
        <taxon>Rhabditomorpha</taxon>
        <taxon>Strongyloidea</taxon>
        <taxon>Heligmosomidae</taxon>
        <taxon>Heligmosomoides</taxon>
    </lineage>
</organism>
<reference evidence="1 2" key="1">
    <citation type="submission" date="2018-11" db="EMBL/GenBank/DDBJ databases">
        <authorList>
            <consortium name="Pathogen Informatics"/>
        </authorList>
    </citation>
    <scope>NUCLEOTIDE SEQUENCE [LARGE SCALE GENOMIC DNA]</scope>
</reference>
<evidence type="ECO:0000313" key="1">
    <source>
        <dbReference type="EMBL" id="VDP48877.1"/>
    </source>
</evidence>
<keyword evidence="2" id="KW-1185">Reference proteome</keyword>
<evidence type="ECO:0000313" key="2">
    <source>
        <dbReference type="Proteomes" id="UP000050761"/>
    </source>
</evidence>
<reference evidence="3" key="2">
    <citation type="submission" date="2019-09" db="UniProtKB">
        <authorList>
            <consortium name="WormBaseParasite"/>
        </authorList>
    </citation>
    <scope>IDENTIFICATION</scope>
</reference>
<proteinExistence type="predicted"/>